<feature type="domain" description="Protein kinase" evidence="2">
    <location>
        <begin position="1"/>
        <end position="176"/>
    </location>
</feature>
<dbReference type="PANTHER" id="PTHR24345">
    <property type="entry name" value="SERINE/THREONINE-PROTEIN KINASE PLK"/>
    <property type="match status" value="1"/>
</dbReference>
<sequence>MEYCGSGSLGEYVEALQGSVIDEEVLRDLLRSMANALVYLEGKQIVHRKVEPSSVLLSATRTFKLNNFSNAVTIPDGGTTQTSCQTISFYSAPEIIAQKPHSFPSDVWSLGCLLLFCTSGPTSVETNSQDTSFFKSDTTASFSGHPSDFQELLSSLLQIKPEERISPAQALIHTWIQSCSPKLSQDKNTDSSSMGSAASPAIVLPVEDVNSAAALEIPLTAKKPSLNASYRRPVTLPFAKRVISEPLLGRPSFESGIPRRSKSESLQRERLMQFFLKPSLGSRIGSVASALPSCISVHSGPHATDKQSRCIDLSVLSPNEYKYAQGTITILPSRSFVIDFCHGANHLQGDELELLLVNPASNTVRLYAATGGPFKMDRLGSPKHEWFAGELPEPYSDAYHQAVGYLEDLKERTPQMTLHLVDGKCMMMSNTPLPDIEILLRSSPPDLSAPRTMLRVRLLRRIQRIEIARRTSHDSSSEWVKRVMTCKDVFPFLRGDEWNSLDALERRGLRALEKFLPICNGALDLGMQEEGIEMRSSGAETEDEGTTFNSDFTPNFVPDLASSLPPPRPVTTRFDTGTFN</sequence>
<dbReference type="STRING" id="71717.A0A4Y7TZY6"/>
<dbReference type="CDD" id="cd00180">
    <property type="entry name" value="PKc"/>
    <property type="match status" value="1"/>
</dbReference>
<name>A0A4Y7TZY6_COPMI</name>
<dbReference type="InterPro" id="IPR000719">
    <property type="entry name" value="Prot_kinase_dom"/>
</dbReference>
<dbReference type="PROSITE" id="PS50011">
    <property type="entry name" value="PROTEIN_KINASE_DOM"/>
    <property type="match status" value="1"/>
</dbReference>
<evidence type="ECO:0000256" key="1">
    <source>
        <dbReference type="SAM" id="MobiDB-lite"/>
    </source>
</evidence>
<dbReference type="Proteomes" id="UP000298030">
    <property type="component" value="Unassembled WGS sequence"/>
</dbReference>
<dbReference type="EMBL" id="QPFP01000001">
    <property type="protein sequence ID" value="TEB39757.1"/>
    <property type="molecule type" value="Genomic_DNA"/>
</dbReference>
<accession>A0A4Y7TZY6</accession>
<keyword evidence="3" id="KW-0418">Kinase</keyword>
<organism evidence="3 4">
    <name type="scientific">Coprinellus micaceus</name>
    <name type="common">Glistening ink-cap mushroom</name>
    <name type="synonym">Coprinus micaceus</name>
    <dbReference type="NCBI Taxonomy" id="71717"/>
    <lineage>
        <taxon>Eukaryota</taxon>
        <taxon>Fungi</taxon>
        <taxon>Dikarya</taxon>
        <taxon>Basidiomycota</taxon>
        <taxon>Agaricomycotina</taxon>
        <taxon>Agaricomycetes</taxon>
        <taxon>Agaricomycetidae</taxon>
        <taxon>Agaricales</taxon>
        <taxon>Agaricineae</taxon>
        <taxon>Psathyrellaceae</taxon>
        <taxon>Coprinellus</taxon>
    </lineage>
</organism>
<evidence type="ECO:0000259" key="2">
    <source>
        <dbReference type="PROSITE" id="PS50011"/>
    </source>
</evidence>
<evidence type="ECO:0000313" key="3">
    <source>
        <dbReference type="EMBL" id="TEB39757.1"/>
    </source>
</evidence>
<dbReference type="GO" id="GO:0004672">
    <property type="term" value="F:protein kinase activity"/>
    <property type="evidence" value="ECO:0007669"/>
    <property type="project" value="InterPro"/>
</dbReference>
<dbReference type="GO" id="GO:0005634">
    <property type="term" value="C:nucleus"/>
    <property type="evidence" value="ECO:0007669"/>
    <property type="project" value="TreeGrafter"/>
</dbReference>
<dbReference type="SMART" id="SM00220">
    <property type="entry name" value="S_TKc"/>
    <property type="match status" value="1"/>
</dbReference>
<reference evidence="3 4" key="1">
    <citation type="journal article" date="2019" name="Nat. Ecol. Evol.">
        <title>Megaphylogeny resolves global patterns of mushroom evolution.</title>
        <authorList>
            <person name="Varga T."/>
            <person name="Krizsan K."/>
            <person name="Foldi C."/>
            <person name="Dima B."/>
            <person name="Sanchez-Garcia M."/>
            <person name="Sanchez-Ramirez S."/>
            <person name="Szollosi G.J."/>
            <person name="Szarkandi J.G."/>
            <person name="Papp V."/>
            <person name="Albert L."/>
            <person name="Andreopoulos W."/>
            <person name="Angelini C."/>
            <person name="Antonin V."/>
            <person name="Barry K.W."/>
            <person name="Bougher N.L."/>
            <person name="Buchanan P."/>
            <person name="Buyck B."/>
            <person name="Bense V."/>
            <person name="Catcheside P."/>
            <person name="Chovatia M."/>
            <person name="Cooper J."/>
            <person name="Damon W."/>
            <person name="Desjardin D."/>
            <person name="Finy P."/>
            <person name="Geml J."/>
            <person name="Haridas S."/>
            <person name="Hughes K."/>
            <person name="Justo A."/>
            <person name="Karasinski D."/>
            <person name="Kautmanova I."/>
            <person name="Kiss B."/>
            <person name="Kocsube S."/>
            <person name="Kotiranta H."/>
            <person name="LaButti K.M."/>
            <person name="Lechner B.E."/>
            <person name="Liimatainen K."/>
            <person name="Lipzen A."/>
            <person name="Lukacs Z."/>
            <person name="Mihaltcheva S."/>
            <person name="Morgado L.N."/>
            <person name="Niskanen T."/>
            <person name="Noordeloos M.E."/>
            <person name="Ohm R.A."/>
            <person name="Ortiz-Santana B."/>
            <person name="Ovrebo C."/>
            <person name="Racz N."/>
            <person name="Riley R."/>
            <person name="Savchenko A."/>
            <person name="Shiryaev A."/>
            <person name="Soop K."/>
            <person name="Spirin V."/>
            <person name="Szebenyi C."/>
            <person name="Tomsovsky M."/>
            <person name="Tulloss R.E."/>
            <person name="Uehling J."/>
            <person name="Grigoriev I.V."/>
            <person name="Vagvolgyi C."/>
            <person name="Papp T."/>
            <person name="Martin F.M."/>
            <person name="Miettinen O."/>
            <person name="Hibbett D.S."/>
            <person name="Nagy L.G."/>
        </authorList>
    </citation>
    <scope>NUCLEOTIDE SEQUENCE [LARGE SCALE GENOMIC DNA]</scope>
    <source>
        <strain evidence="3 4">FP101781</strain>
    </source>
</reference>
<dbReference type="OrthoDB" id="2879108at2759"/>
<feature type="region of interest" description="Disordered" evidence="1">
    <location>
        <begin position="558"/>
        <end position="580"/>
    </location>
</feature>
<proteinExistence type="predicted"/>
<protein>
    <submittedName>
        <fullName evidence="3">Kinase-like protein</fullName>
    </submittedName>
</protein>
<comment type="caution">
    <text evidence="3">The sequence shown here is derived from an EMBL/GenBank/DDBJ whole genome shotgun (WGS) entry which is preliminary data.</text>
</comment>
<dbReference type="GO" id="GO:0005524">
    <property type="term" value="F:ATP binding"/>
    <property type="evidence" value="ECO:0007669"/>
    <property type="project" value="InterPro"/>
</dbReference>
<gene>
    <name evidence="3" type="ORF">FA13DRAFT_1784443</name>
</gene>
<evidence type="ECO:0000313" key="4">
    <source>
        <dbReference type="Proteomes" id="UP000298030"/>
    </source>
</evidence>
<dbReference type="SUPFAM" id="SSF56112">
    <property type="entry name" value="Protein kinase-like (PK-like)"/>
    <property type="match status" value="1"/>
</dbReference>
<keyword evidence="3" id="KW-0808">Transferase</keyword>
<dbReference type="AlphaFoldDB" id="A0A4Y7TZY6"/>
<keyword evidence="4" id="KW-1185">Reference proteome</keyword>
<dbReference type="Pfam" id="PF00069">
    <property type="entry name" value="Pkinase"/>
    <property type="match status" value="1"/>
</dbReference>
<dbReference type="Gene3D" id="1.10.510.10">
    <property type="entry name" value="Transferase(Phosphotransferase) domain 1"/>
    <property type="match status" value="1"/>
</dbReference>
<dbReference type="InterPro" id="IPR011009">
    <property type="entry name" value="Kinase-like_dom_sf"/>
</dbReference>